<evidence type="ECO:0000256" key="2">
    <source>
        <dbReference type="SAM" id="Coils"/>
    </source>
</evidence>
<reference evidence="5 6" key="1">
    <citation type="journal article" date="2019" name="Sci. Rep.">
        <title>Comparative genomics of chytrid fungi reveal insights into the obligate biotrophic and pathogenic lifestyle of Synchytrium endobioticum.</title>
        <authorList>
            <person name="van de Vossenberg B.T.L.H."/>
            <person name="Warris S."/>
            <person name="Nguyen H.D.T."/>
            <person name="van Gent-Pelzer M.P.E."/>
            <person name="Joly D.L."/>
            <person name="van de Geest H.C."/>
            <person name="Bonants P.J.M."/>
            <person name="Smith D.S."/>
            <person name="Levesque C.A."/>
            <person name="van der Lee T.A.J."/>
        </authorList>
    </citation>
    <scope>NUCLEOTIDE SEQUENCE [LARGE SCALE GENOMIC DNA]</scope>
    <source>
        <strain evidence="5 6">CBS 809.83</strain>
    </source>
</reference>
<keyword evidence="4" id="KW-1133">Transmembrane helix</keyword>
<dbReference type="InterPro" id="IPR008075">
    <property type="entry name" value="LIMR"/>
</dbReference>
<gene>
    <name evidence="5" type="ORF">PhCBS80983_g01981</name>
</gene>
<dbReference type="GO" id="GO:0005886">
    <property type="term" value="C:plasma membrane"/>
    <property type="evidence" value="ECO:0007669"/>
    <property type="project" value="TreeGrafter"/>
</dbReference>
<accession>A0A507E8G5</accession>
<feature type="transmembrane region" description="Helical" evidence="4">
    <location>
        <begin position="219"/>
        <end position="239"/>
    </location>
</feature>
<evidence type="ECO:0000313" key="6">
    <source>
        <dbReference type="Proteomes" id="UP000318582"/>
    </source>
</evidence>
<feature type="transmembrane region" description="Helical" evidence="4">
    <location>
        <begin position="24"/>
        <end position="43"/>
    </location>
</feature>
<feature type="transmembrane region" description="Helical" evidence="4">
    <location>
        <begin position="192"/>
        <end position="213"/>
    </location>
</feature>
<feature type="transmembrane region" description="Helical" evidence="4">
    <location>
        <begin position="389"/>
        <end position="406"/>
    </location>
</feature>
<evidence type="ECO:0000313" key="5">
    <source>
        <dbReference type="EMBL" id="TPX60094.1"/>
    </source>
</evidence>
<feature type="region of interest" description="Disordered" evidence="3">
    <location>
        <begin position="81"/>
        <end position="100"/>
    </location>
</feature>
<feature type="coiled-coil region" evidence="2">
    <location>
        <begin position="267"/>
        <end position="325"/>
    </location>
</feature>
<dbReference type="PANTHER" id="PTHR12625:SF0">
    <property type="entry name" value="PROTEIN LILIPOD"/>
    <property type="match status" value="1"/>
</dbReference>
<evidence type="ECO:0000256" key="3">
    <source>
        <dbReference type="SAM" id="MobiDB-lite"/>
    </source>
</evidence>
<keyword evidence="4" id="KW-0472">Membrane</keyword>
<dbReference type="EMBL" id="QEAQ01000018">
    <property type="protein sequence ID" value="TPX60094.1"/>
    <property type="molecule type" value="Genomic_DNA"/>
</dbReference>
<evidence type="ECO:0000256" key="1">
    <source>
        <dbReference type="ARBA" id="ARBA00010487"/>
    </source>
</evidence>
<comment type="caution">
    <text evidence="5">The sequence shown here is derived from an EMBL/GenBank/DDBJ whole genome shotgun (WGS) entry which is preliminary data.</text>
</comment>
<dbReference type="InterPro" id="IPR006876">
    <property type="entry name" value="LMBR1-like_membr_prot"/>
</dbReference>
<feature type="transmembrane region" description="Helical" evidence="4">
    <location>
        <begin position="427"/>
        <end position="449"/>
    </location>
</feature>
<protein>
    <submittedName>
        <fullName evidence="5">Uncharacterized protein</fullName>
    </submittedName>
</protein>
<feature type="compositionally biased region" description="Polar residues" evidence="3">
    <location>
        <begin position="81"/>
        <end position="90"/>
    </location>
</feature>
<dbReference type="Proteomes" id="UP000318582">
    <property type="component" value="Unassembled WGS sequence"/>
</dbReference>
<feature type="transmembrane region" description="Helical" evidence="4">
    <location>
        <begin position="149"/>
        <end position="172"/>
    </location>
</feature>
<dbReference type="PANTHER" id="PTHR12625">
    <property type="entry name" value="LIPOCALIN-1 INTERACTING MEMBRANE RECEPTOR LIMR"/>
    <property type="match status" value="1"/>
</dbReference>
<keyword evidence="6" id="KW-1185">Reference proteome</keyword>
<keyword evidence="2" id="KW-0175">Coiled coil</keyword>
<keyword evidence="4" id="KW-0812">Transmembrane</keyword>
<evidence type="ECO:0000256" key="4">
    <source>
        <dbReference type="SAM" id="Phobius"/>
    </source>
</evidence>
<feature type="transmembrane region" description="Helical" evidence="4">
    <location>
        <begin position="331"/>
        <end position="355"/>
    </location>
</feature>
<feature type="transmembrane region" description="Helical" evidence="4">
    <location>
        <begin position="107"/>
        <end position="129"/>
    </location>
</feature>
<dbReference type="AlphaFoldDB" id="A0A507E8G5"/>
<dbReference type="GO" id="GO:0004888">
    <property type="term" value="F:transmembrane signaling receptor activity"/>
    <property type="evidence" value="ECO:0007669"/>
    <property type="project" value="TreeGrafter"/>
</dbReference>
<dbReference type="Pfam" id="PF04791">
    <property type="entry name" value="LMBR1"/>
    <property type="match status" value="1"/>
</dbReference>
<dbReference type="GO" id="GO:0007165">
    <property type="term" value="P:signal transduction"/>
    <property type="evidence" value="ECO:0007669"/>
    <property type="project" value="TreeGrafter"/>
</dbReference>
<organism evidence="5 6">
    <name type="scientific">Powellomyces hirtus</name>
    <dbReference type="NCBI Taxonomy" id="109895"/>
    <lineage>
        <taxon>Eukaryota</taxon>
        <taxon>Fungi</taxon>
        <taxon>Fungi incertae sedis</taxon>
        <taxon>Chytridiomycota</taxon>
        <taxon>Chytridiomycota incertae sedis</taxon>
        <taxon>Chytridiomycetes</taxon>
        <taxon>Spizellomycetales</taxon>
        <taxon>Powellomycetaceae</taxon>
        <taxon>Powellomyces</taxon>
    </lineage>
</organism>
<name>A0A507E8G5_9FUNG</name>
<sequence>MPDSGLAEELLEGEFYGVVRENTVALLFAIALQGIATGILRNYRYRHTPRPPLVRGSSARLVGVEEELRLSSLALDNNHASGPLASGSSGHDSDLDEDETEQNEGTAAVMFCSIGLAAALSGLLLLLATNLFREIVSQTLIERQVPTTFWSYSFMACAISLYGLMPFCYLFLEANGTTFIARMKESLQTACLFWILGAGLVYILTRLLGAEAFMDSHPWLSALNILTSFVCAFFCAMVTPQGAASLFRYAASLALPLDHRTKTTCLITQHELDIMVLENQMHTLRESIVKPRRPSAPQRDEDVELETTKLRISTLRQEIVQLRQVEDQNPLARLLLVAIFFLLNSMGWVTVMLRITASLMNHVLSSNLRPWGVGEPQPPPQWWPVTEPIALGFFSVSTIVGFFQRVPQLQLRRHKTPAPRMVASISLVLLITMALPLICRALGISIVAYGPYANVPLIRNHPWLASSYKAFMLWQLGPARTLL</sequence>
<proteinExistence type="inferred from homology"/>
<comment type="similarity">
    <text evidence="1">Belongs to the LIMR family.</text>
</comment>